<protein>
    <submittedName>
        <fullName evidence="1">Uncharacterized protein</fullName>
    </submittedName>
</protein>
<evidence type="ECO:0000313" key="2">
    <source>
        <dbReference type="Proteomes" id="UP000053354"/>
    </source>
</evidence>
<dbReference type="STRING" id="1302659.I858_004585"/>
<name>A0A1B1RZG4_9BACL</name>
<dbReference type="AlphaFoldDB" id="A0A1B1RZG4"/>
<organism evidence="1 2">
    <name type="scientific">Planococcus versutus</name>
    <dbReference type="NCBI Taxonomy" id="1302659"/>
    <lineage>
        <taxon>Bacteria</taxon>
        <taxon>Bacillati</taxon>
        <taxon>Bacillota</taxon>
        <taxon>Bacilli</taxon>
        <taxon>Bacillales</taxon>
        <taxon>Caryophanaceae</taxon>
        <taxon>Planococcus</taxon>
    </lineage>
</organism>
<proteinExistence type="predicted"/>
<evidence type="ECO:0000313" key="1">
    <source>
        <dbReference type="EMBL" id="ANU26309.1"/>
    </source>
</evidence>
<keyword evidence="2" id="KW-1185">Reference proteome</keyword>
<reference evidence="1" key="1">
    <citation type="submission" date="2016-10" db="EMBL/GenBank/DDBJ databases">
        <authorList>
            <person name="See-Too W.S."/>
        </authorList>
    </citation>
    <scope>NUCLEOTIDE SEQUENCE</scope>
    <source>
        <strain evidence="1">L10.15</strain>
    </source>
</reference>
<dbReference type="EMBL" id="CP016540">
    <property type="protein sequence ID" value="ANU26309.1"/>
    <property type="molecule type" value="Genomic_DNA"/>
</dbReference>
<accession>A0A1B1RZG4</accession>
<gene>
    <name evidence="1" type="ORF">I858_004585</name>
</gene>
<sequence length="89" mass="10235">MKTMHQAVEAIKNINGHFPVSKTILNDSDNTRQFIIHTLPHLQPQHCGCGFTALLIYINCVRIARENRLPGKEKILNDFDNTLQFILYT</sequence>
<dbReference type="Proteomes" id="UP000053354">
    <property type="component" value="Chromosome"/>
</dbReference>
<dbReference type="KEGG" id="pll:I858_004585"/>